<sequence>MCGITGWVDFAGLAPDARSVAEKMNDEHVHRGPDGYGIWISARAVIAHRRLSVIDIDHSAQPMLLPGDGPAPDAARLVLSYNGELYNYRELRAELAARGHRFRTAGDTEVVLAAWAAWGPRAVERFNGIFAFAVWDTTDETLWLVRDHLGVKPLHYHHRGERLVFGSEAKSLLAHPDVPVAVDEDGLRHLALPLLKFPGTSPYAGIAEVLPGTLLAFSRNGVRARRYWDAADLISRPPAPDDVATAAGELRALLADTVARQTLADVPLGTFLSGGLDSSAVTALAGRLPQRAGVASFSVDFTDAAGDPHSRSAQDRHHAREAAAFIGSDHHSIVLDSALLADRAVRDATVRARDLPNGFGDLDMSLLLLSRAVRGHVTVALSGEAADEILGGYAWFQDPSAVWAETFPWIADSPAHGHLHQRVLSTLHPGLLDRLDLGTYLRDAYATTLGRLGHDPALSKDERRHREIIHLAVTHFLPTLLDRKDRLSMANSLEVRVPFCDHRLVGHVITLSRAVHHAGGQEKGVLREAVRDLLPASVVDRRKSPYPTSPDPDYARRLRDQLTTVLADPPPGLHDLFAPHVLDPARITGAARSHGLVSNFEGEVVLNFASWLRQYAPRLAP</sequence>
<dbReference type="PROSITE" id="PS51278">
    <property type="entry name" value="GATASE_TYPE_2"/>
    <property type="match status" value="1"/>
</dbReference>
<keyword evidence="9" id="KW-0028">Amino-acid biosynthesis</keyword>
<dbReference type="CDD" id="cd01991">
    <property type="entry name" value="Asn_synthase_B_C"/>
    <property type="match status" value="1"/>
</dbReference>
<dbReference type="EMBL" id="FPAB01000005">
    <property type="protein sequence ID" value="SFS97110.1"/>
    <property type="molecule type" value="Genomic_DNA"/>
</dbReference>
<comment type="similarity">
    <text evidence="2">Belongs to the asparagine synthetase family.</text>
</comment>
<comment type="catalytic activity">
    <reaction evidence="8">
        <text>L-aspartate + L-glutamine + ATP + H2O = L-asparagine + L-glutamate + AMP + diphosphate + H(+)</text>
        <dbReference type="Rhea" id="RHEA:12228"/>
        <dbReference type="ChEBI" id="CHEBI:15377"/>
        <dbReference type="ChEBI" id="CHEBI:15378"/>
        <dbReference type="ChEBI" id="CHEBI:29985"/>
        <dbReference type="ChEBI" id="CHEBI:29991"/>
        <dbReference type="ChEBI" id="CHEBI:30616"/>
        <dbReference type="ChEBI" id="CHEBI:33019"/>
        <dbReference type="ChEBI" id="CHEBI:58048"/>
        <dbReference type="ChEBI" id="CHEBI:58359"/>
        <dbReference type="ChEBI" id="CHEBI:456215"/>
        <dbReference type="EC" id="6.3.5.4"/>
    </reaction>
</comment>
<dbReference type="NCBIfam" id="TIGR01536">
    <property type="entry name" value="asn_synth_AEB"/>
    <property type="match status" value="1"/>
</dbReference>
<keyword evidence="14" id="KW-1185">Reference proteome</keyword>
<dbReference type="Pfam" id="PF13537">
    <property type="entry name" value="GATase_7"/>
    <property type="match status" value="1"/>
</dbReference>
<feature type="site" description="Important for beta-aspartyl-AMP intermediate formation" evidence="11">
    <location>
        <position position="384"/>
    </location>
</feature>
<dbReference type="Proteomes" id="UP000198873">
    <property type="component" value="Unassembled WGS sequence"/>
</dbReference>
<dbReference type="EC" id="6.3.5.4" evidence="3"/>
<dbReference type="InterPro" id="IPR033738">
    <property type="entry name" value="AsnB_N"/>
</dbReference>
<dbReference type="AlphaFoldDB" id="A0A1I6U6N1"/>
<dbReference type="InterPro" id="IPR029055">
    <property type="entry name" value="Ntn_hydrolases_N"/>
</dbReference>
<evidence type="ECO:0000256" key="10">
    <source>
        <dbReference type="PIRSR" id="PIRSR001589-2"/>
    </source>
</evidence>
<reference evidence="14" key="1">
    <citation type="submission" date="2016-10" db="EMBL/GenBank/DDBJ databases">
        <authorList>
            <person name="Varghese N."/>
            <person name="Submissions S."/>
        </authorList>
    </citation>
    <scope>NUCLEOTIDE SEQUENCE [LARGE SCALE GENOMIC DNA]</scope>
    <source>
        <strain evidence="14">CGMCC 4.7047</strain>
    </source>
</reference>
<evidence type="ECO:0000256" key="9">
    <source>
        <dbReference type="PIRSR" id="PIRSR001589-1"/>
    </source>
</evidence>
<dbReference type="GO" id="GO:0004066">
    <property type="term" value="F:asparagine synthase (glutamine-hydrolyzing) activity"/>
    <property type="evidence" value="ECO:0007669"/>
    <property type="project" value="UniProtKB-EC"/>
</dbReference>
<dbReference type="SUPFAM" id="SSF52402">
    <property type="entry name" value="Adenine nucleotide alpha hydrolases-like"/>
    <property type="match status" value="1"/>
</dbReference>
<evidence type="ECO:0000256" key="7">
    <source>
        <dbReference type="ARBA" id="ARBA00022962"/>
    </source>
</evidence>
<comment type="pathway">
    <text evidence="1">Amino-acid biosynthesis; L-asparagine biosynthesis; L-asparagine from L-aspartate (L-Gln route): step 1/1.</text>
</comment>
<organism evidence="13 14">
    <name type="scientific">Streptomyces harbinensis</name>
    <dbReference type="NCBI Taxonomy" id="1176198"/>
    <lineage>
        <taxon>Bacteria</taxon>
        <taxon>Bacillati</taxon>
        <taxon>Actinomycetota</taxon>
        <taxon>Actinomycetes</taxon>
        <taxon>Kitasatosporales</taxon>
        <taxon>Streptomycetaceae</taxon>
        <taxon>Streptomyces</taxon>
    </lineage>
</organism>
<evidence type="ECO:0000256" key="1">
    <source>
        <dbReference type="ARBA" id="ARBA00005187"/>
    </source>
</evidence>
<protein>
    <recommendedName>
        <fullName evidence="3">asparagine synthase (glutamine-hydrolyzing)</fullName>
        <ecNumber evidence="3">6.3.5.4</ecNumber>
    </recommendedName>
</protein>
<evidence type="ECO:0000256" key="3">
    <source>
        <dbReference type="ARBA" id="ARBA00012737"/>
    </source>
</evidence>
<dbReference type="PIRSF" id="PIRSF001589">
    <property type="entry name" value="Asn_synthetase_glu-h"/>
    <property type="match status" value="1"/>
</dbReference>
<dbReference type="RefSeq" id="WP_019433184.1">
    <property type="nucleotide sequence ID" value="NZ_FPAB01000005.1"/>
</dbReference>
<keyword evidence="4 10" id="KW-0547">Nucleotide-binding</keyword>
<evidence type="ECO:0000256" key="2">
    <source>
        <dbReference type="ARBA" id="ARBA00005752"/>
    </source>
</evidence>
<evidence type="ECO:0000256" key="5">
    <source>
        <dbReference type="ARBA" id="ARBA00022840"/>
    </source>
</evidence>
<dbReference type="GO" id="GO:0006529">
    <property type="term" value="P:asparagine biosynthetic process"/>
    <property type="evidence" value="ECO:0007669"/>
    <property type="project" value="UniProtKB-KW"/>
</dbReference>
<dbReference type="SUPFAM" id="SSF56235">
    <property type="entry name" value="N-terminal nucleophile aminohydrolases (Ntn hydrolases)"/>
    <property type="match status" value="1"/>
</dbReference>
<dbReference type="PANTHER" id="PTHR43284:SF1">
    <property type="entry name" value="ASPARAGINE SYNTHETASE"/>
    <property type="match status" value="1"/>
</dbReference>
<feature type="binding site" evidence="10">
    <location>
        <position position="299"/>
    </location>
    <ligand>
        <name>ATP</name>
        <dbReference type="ChEBI" id="CHEBI:30616"/>
    </ligand>
</feature>
<name>A0A1I6U6N1_9ACTN</name>
<evidence type="ECO:0000256" key="4">
    <source>
        <dbReference type="ARBA" id="ARBA00022741"/>
    </source>
</evidence>
<feature type="binding site" evidence="10">
    <location>
        <begin position="382"/>
        <end position="383"/>
    </location>
    <ligand>
        <name>ATP</name>
        <dbReference type="ChEBI" id="CHEBI:30616"/>
    </ligand>
</feature>
<dbReference type="InterPro" id="IPR017932">
    <property type="entry name" value="GATase_2_dom"/>
</dbReference>
<accession>A0A1I6U6N1</accession>
<evidence type="ECO:0000313" key="13">
    <source>
        <dbReference type="EMBL" id="SFS97110.1"/>
    </source>
</evidence>
<feature type="domain" description="Glutamine amidotransferase type-2" evidence="12">
    <location>
        <begin position="2"/>
        <end position="220"/>
    </location>
</feature>
<evidence type="ECO:0000313" key="14">
    <source>
        <dbReference type="Proteomes" id="UP000198873"/>
    </source>
</evidence>
<dbReference type="Gene3D" id="3.60.20.10">
    <property type="entry name" value="Glutamine Phosphoribosylpyrophosphate, subunit 1, domain 1"/>
    <property type="match status" value="1"/>
</dbReference>
<feature type="binding site" evidence="10">
    <location>
        <position position="107"/>
    </location>
    <ligand>
        <name>L-glutamine</name>
        <dbReference type="ChEBI" id="CHEBI:58359"/>
    </ligand>
</feature>
<keyword evidence="6 9" id="KW-0061">Asparagine biosynthesis</keyword>
<proteinExistence type="inferred from homology"/>
<keyword evidence="7 9" id="KW-0315">Glutamine amidotransferase</keyword>
<dbReference type="CDD" id="cd00712">
    <property type="entry name" value="AsnB"/>
    <property type="match status" value="1"/>
</dbReference>
<keyword evidence="5 10" id="KW-0067">ATP-binding</keyword>
<dbReference type="InterPro" id="IPR051786">
    <property type="entry name" value="ASN_synthetase/amidase"/>
</dbReference>
<dbReference type="STRING" id="1176198.SAMN05444716_105322"/>
<dbReference type="InterPro" id="IPR001962">
    <property type="entry name" value="Asn_synthase"/>
</dbReference>
<gene>
    <name evidence="13" type="ORF">SAMN05444716_105322</name>
</gene>
<evidence type="ECO:0000256" key="8">
    <source>
        <dbReference type="ARBA" id="ARBA00048741"/>
    </source>
</evidence>
<dbReference type="Pfam" id="PF00733">
    <property type="entry name" value="Asn_synthase"/>
    <property type="match status" value="1"/>
</dbReference>
<evidence type="ECO:0000259" key="12">
    <source>
        <dbReference type="PROSITE" id="PS51278"/>
    </source>
</evidence>
<evidence type="ECO:0000256" key="11">
    <source>
        <dbReference type="PIRSR" id="PIRSR001589-3"/>
    </source>
</evidence>
<dbReference type="InterPro" id="IPR014729">
    <property type="entry name" value="Rossmann-like_a/b/a_fold"/>
</dbReference>
<dbReference type="InterPro" id="IPR006426">
    <property type="entry name" value="Asn_synth_AEB"/>
</dbReference>
<feature type="active site" description="For GATase activity" evidence="9">
    <location>
        <position position="2"/>
    </location>
</feature>
<dbReference type="GO" id="GO:0005524">
    <property type="term" value="F:ATP binding"/>
    <property type="evidence" value="ECO:0007669"/>
    <property type="project" value="UniProtKB-KW"/>
</dbReference>
<dbReference type="PANTHER" id="PTHR43284">
    <property type="entry name" value="ASPARAGINE SYNTHETASE (GLUTAMINE-HYDROLYZING)"/>
    <property type="match status" value="1"/>
</dbReference>
<evidence type="ECO:0000256" key="6">
    <source>
        <dbReference type="ARBA" id="ARBA00022888"/>
    </source>
</evidence>
<dbReference type="GO" id="GO:0005829">
    <property type="term" value="C:cytosol"/>
    <property type="evidence" value="ECO:0007669"/>
    <property type="project" value="TreeGrafter"/>
</dbReference>
<dbReference type="Gene3D" id="3.40.50.620">
    <property type="entry name" value="HUPs"/>
    <property type="match status" value="1"/>
</dbReference>